<name>A0A3M7TAH0_BRAPC</name>
<feature type="signal peptide" evidence="1">
    <location>
        <begin position="1"/>
        <end position="23"/>
    </location>
</feature>
<organism evidence="2 3">
    <name type="scientific">Brachionus plicatilis</name>
    <name type="common">Marine rotifer</name>
    <name type="synonym">Brachionus muelleri</name>
    <dbReference type="NCBI Taxonomy" id="10195"/>
    <lineage>
        <taxon>Eukaryota</taxon>
        <taxon>Metazoa</taxon>
        <taxon>Spiralia</taxon>
        <taxon>Gnathifera</taxon>
        <taxon>Rotifera</taxon>
        <taxon>Eurotatoria</taxon>
        <taxon>Monogononta</taxon>
        <taxon>Pseudotrocha</taxon>
        <taxon>Ploima</taxon>
        <taxon>Brachionidae</taxon>
        <taxon>Brachionus</taxon>
    </lineage>
</organism>
<dbReference type="AlphaFoldDB" id="A0A3M7TAH0"/>
<evidence type="ECO:0000313" key="3">
    <source>
        <dbReference type="Proteomes" id="UP000276133"/>
    </source>
</evidence>
<sequence length="152" mass="17768">MSSSRLIYSFTILCLFGIWLVRCENVLSEVHGISKEQEDIGMLSKRLKDMYILNQLRQLKSIRNNLAKFLGDDELQELDSESFDFSDERDKKSVMLPRIGRSPIVFPRIGSEKKRAVFQPRVGRNFDLYESEENDDSFLNEEKRIAFKPRIG</sequence>
<accession>A0A3M7TAH0</accession>
<keyword evidence="1" id="KW-0732">Signal</keyword>
<proteinExistence type="predicted"/>
<evidence type="ECO:0000256" key="1">
    <source>
        <dbReference type="SAM" id="SignalP"/>
    </source>
</evidence>
<feature type="chain" id="PRO_5018320383" evidence="1">
    <location>
        <begin position="24"/>
        <end position="152"/>
    </location>
</feature>
<evidence type="ECO:0000313" key="2">
    <source>
        <dbReference type="EMBL" id="RNA45103.1"/>
    </source>
</evidence>
<protein>
    <submittedName>
        <fullName evidence="2">Uncharacterized protein</fullName>
    </submittedName>
</protein>
<dbReference type="EMBL" id="REGN01000027">
    <property type="protein sequence ID" value="RNA45103.1"/>
    <property type="molecule type" value="Genomic_DNA"/>
</dbReference>
<reference evidence="2 3" key="1">
    <citation type="journal article" date="2018" name="Sci. Rep.">
        <title>Genomic signatures of local adaptation to the degree of environmental predictability in rotifers.</title>
        <authorList>
            <person name="Franch-Gras L."/>
            <person name="Hahn C."/>
            <person name="Garcia-Roger E.M."/>
            <person name="Carmona M.J."/>
            <person name="Serra M."/>
            <person name="Gomez A."/>
        </authorList>
    </citation>
    <scope>NUCLEOTIDE SEQUENCE [LARGE SCALE GENOMIC DNA]</scope>
    <source>
        <strain evidence="2">HYR1</strain>
    </source>
</reference>
<dbReference type="Proteomes" id="UP000276133">
    <property type="component" value="Unassembled WGS sequence"/>
</dbReference>
<dbReference type="OrthoDB" id="10371538at2759"/>
<comment type="caution">
    <text evidence="2">The sequence shown here is derived from an EMBL/GenBank/DDBJ whole genome shotgun (WGS) entry which is preliminary data.</text>
</comment>
<gene>
    <name evidence="2" type="ORF">BpHYR1_021186</name>
</gene>
<keyword evidence="3" id="KW-1185">Reference proteome</keyword>